<dbReference type="OrthoDB" id="3647801at2759"/>
<evidence type="ECO:0008006" key="4">
    <source>
        <dbReference type="Google" id="ProtNLM"/>
    </source>
</evidence>
<dbReference type="AlphaFoldDB" id="A0A139I8Q6"/>
<evidence type="ECO:0000313" key="3">
    <source>
        <dbReference type="Proteomes" id="UP000073492"/>
    </source>
</evidence>
<comment type="caution">
    <text evidence="2">The sequence shown here is derived from an EMBL/GenBank/DDBJ whole genome shotgun (WGS) entry which is preliminary data.</text>
</comment>
<protein>
    <recommendedName>
        <fullName evidence="4">Ecp2 effector protein domain-containing protein</fullName>
    </recommendedName>
</protein>
<feature type="chain" id="PRO_5007297238" description="Ecp2 effector protein domain-containing protein" evidence="1">
    <location>
        <begin position="24"/>
        <end position="154"/>
    </location>
</feature>
<evidence type="ECO:0000256" key="1">
    <source>
        <dbReference type="SAM" id="SignalP"/>
    </source>
</evidence>
<accession>A0A139I8Q6</accession>
<feature type="signal peptide" evidence="1">
    <location>
        <begin position="1"/>
        <end position="23"/>
    </location>
</feature>
<organism evidence="2 3">
    <name type="scientific">Pseudocercospora musae</name>
    <dbReference type="NCBI Taxonomy" id="113226"/>
    <lineage>
        <taxon>Eukaryota</taxon>
        <taxon>Fungi</taxon>
        <taxon>Dikarya</taxon>
        <taxon>Ascomycota</taxon>
        <taxon>Pezizomycotina</taxon>
        <taxon>Dothideomycetes</taxon>
        <taxon>Dothideomycetidae</taxon>
        <taxon>Mycosphaerellales</taxon>
        <taxon>Mycosphaerellaceae</taxon>
        <taxon>Pseudocercospora</taxon>
    </lineage>
</organism>
<proteinExistence type="predicted"/>
<dbReference type="EMBL" id="LFZO01000220">
    <property type="protein sequence ID" value="KXT11110.1"/>
    <property type="molecule type" value="Genomic_DNA"/>
</dbReference>
<evidence type="ECO:0000313" key="2">
    <source>
        <dbReference type="EMBL" id="KXT11110.1"/>
    </source>
</evidence>
<name>A0A139I8Q6_9PEZI</name>
<keyword evidence="1" id="KW-0732">Signal</keyword>
<sequence>MAVMLRFTTLILLAILSVDIASARTGNIRVKALQTDPPVPNTQTCAGKPYTSGWAFYSTTIIVPYSDGVGCENVKNHLIVTIGDISSPRPQLQSCDVTPAGSPVICNWRCLSAYGGTGTELDFAAPRSQAEHINQALAEEYAMVEGGFDCPKFT</sequence>
<dbReference type="Proteomes" id="UP000073492">
    <property type="component" value="Unassembled WGS sequence"/>
</dbReference>
<keyword evidence="3" id="KW-1185">Reference proteome</keyword>
<gene>
    <name evidence="2" type="ORF">AC579_648</name>
</gene>
<reference evidence="2 3" key="1">
    <citation type="submission" date="2015-07" db="EMBL/GenBank/DDBJ databases">
        <title>Comparative genomics of the Sigatoka disease complex on banana suggests a link between parallel evolutionary changes in Pseudocercospora fijiensis and Pseudocercospora eumusae and increased virulence on the banana host.</title>
        <authorList>
            <person name="Chang T.-C."/>
            <person name="Salvucci A."/>
            <person name="Crous P.W."/>
            <person name="Stergiopoulos I."/>
        </authorList>
    </citation>
    <scope>NUCLEOTIDE SEQUENCE [LARGE SCALE GENOMIC DNA]</scope>
    <source>
        <strain evidence="2 3">CBS 116634</strain>
    </source>
</reference>